<dbReference type="PANTHER" id="PTHR43133:SF51">
    <property type="entry name" value="RNA POLYMERASE SIGMA FACTOR"/>
    <property type="match status" value="1"/>
</dbReference>
<accession>A0A1F5RFK7</accession>
<organism evidence="7 8">
    <name type="scientific">Candidatus Edwardsbacteria bacterium GWF2_54_11</name>
    <dbReference type="NCBI Taxonomy" id="1817851"/>
    <lineage>
        <taxon>Bacteria</taxon>
        <taxon>Candidatus Edwardsiibacteriota</taxon>
    </lineage>
</organism>
<dbReference type="InterPro" id="IPR014284">
    <property type="entry name" value="RNA_pol_sigma-70_dom"/>
</dbReference>
<evidence type="ECO:0000256" key="2">
    <source>
        <dbReference type="ARBA" id="ARBA00023015"/>
    </source>
</evidence>
<feature type="domain" description="RNA polymerase sigma factor 70 region 4 type 2" evidence="6">
    <location>
        <begin position="118"/>
        <end position="170"/>
    </location>
</feature>
<evidence type="ECO:0000259" key="5">
    <source>
        <dbReference type="Pfam" id="PF04542"/>
    </source>
</evidence>
<dbReference type="GO" id="GO:0003677">
    <property type="term" value="F:DNA binding"/>
    <property type="evidence" value="ECO:0007669"/>
    <property type="project" value="InterPro"/>
</dbReference>
<evidence type="ECO:0000256" key="4">
    <source>
        <dbReference type="ARBA" id="ARBA00023163"/>
    </source>
</evidence>
<dbReference type="InterPro" id="IPR007627">
    <property type="entry name" value="RNA_pol_sigma70_r2"/>
</dbReference>
<dbReference type="SUPFAM" id="SSF88946">
    <property type="entry name" value="Sigma2 domain of RNA polymerase sigma factors"/>
    <property type="match status" value="1"/>
</dbReference>
<dbReference type="Pfam" id="PF04542">
    <property type="entry name" value="Sigma70_r2"/>
    <property type="match status" value="1"/>
</dbReference>
<dbReference type="Gene3D" id="1.10.10.10">
    <property type="entry name" value="Winged helix-like DNA-binding domain superfamily/Winged helix DNA-binding domain"/>
    <property type="match status" value="1"/>
</dbReference>
<dbReference type="Gene3D" id="1.10.1740.10">
    <property type="match status" value="1"/>
</dbReference>
<evidence type="ECO:0000259" key="6">
    <source>
        <dbReference type="Pfam" id="PF08281"/>
    </source>
</evidence>
<keyword evidence="2" id="KW-0805">Transcription regulation</keyword>
<dbReference type="InterPro" id="IPR013325">
    <property type="entry name" value="RNA_pol_sigma_r2"/>
</dbReference>
<comment type="similarity">
    <text evidence="1">Belongs to the sigma-70 factor family. ECF subfamily.</text>
</comment>
<dbReference type="Pfam" id="PF08281">
    <property type="entry name" value="Sigma70_r4_2"/>
    <property type="match status" value="1"/>
</dbReference>
<dbReference type="Proteomes" id="UP000177230">
    <property type="component" value="Unassembled WGS sequence"/>
</dbReference>
<dbReference type="InterPro" id="IPR013249">
    <property type="entry name" value="RNA_pol_sigma70_r4_t2"/>
</dbReference>
<name>A0A1F5RFK7_9BACT</name>
<dbReference type="PANTHER" id="PTHR43133">
    <property type="entry name" value="RNA POLYMERASE ECF-TYPE SIGMA FACTO"/>
    <property type="match status" value="1"/>
</dbReference>
<dbReference type="InterPro" id="IPR039425">
    <property type="entry name" value="RNA_pol_sigma-70-like"/>
</dbReference>
<dbReference type="GO" id="GO:0016987">
    <property type="term" value="F:sigma factor activity"/>
    <property type="evidence" value="ECO:0007669"/>
    <property type="project" value="UniProtKB-KW"/>
</dbReference>
<keyword evidence="3" id="KW-0731">Sigma factor</keyword>
<evidence type="ECO:0008006" key="9">
    <source>
        <dbReference type="Google" id="ProtNLM"/>
    </source>
</evidence>
<dbReference type="InterPro" id="IPR036388">
    <property type="entry name" value="WH-like_DNA-bd_sf"/>
</dbReference>
<dbReference type="NCBIfam" id="TIGR02937">
    <property type="entry name" value="sigma70-ECF"/>
    <property type="match status" value="1"/>
</dbReference>
<evidence type="ECO:0000256" key="3">
    <source>
        <dbReference type="ARBA" id="ARBA00023082"/>
    </source>
</evidence>
<dbReference type="AlphaFoldDB" id="A0A1F5RFK7"/>
<reference evidence="7 8" key="1">
    <citation type="journal article" date="2016" name="Nat. Commun.">
        <title>Thousands of microbial genomes shed light on interconnected biogeochemical processes in an aquifer system.</title>
        <authorList>
            <person name="Anantharaman K."/>
            <person name="Brown C.T."/>
            <person name="Hug L.A."/>
            <person name="Sharon I."/>
            <person name="Castelle C.J."/>
            <person name="Probst A.J."/>
            <person name="Thomas B.C."/>
            <person name="Singh A."/>
            <person name="Wilkins M.J."/>
            <person name="Karaoz U."/>
            <person name="Brodie E.L."/>
            <person name="Williams K.H."/>
            <person name="Hubbard S.S."/>
            <person name="Banfield J.F."/>
        </authorList>
    </citation>
    <scope>NUCLEOTIDE SEQUENCE [LARGE SCALE GENOMIC DNA]</scope>
</reference>
<dbReference type="EMBL" id="MFFM01000024">
    <property type="protein sequence ID" value="OGF13199.1"/>
    <property type="molecule type" value="Genomic_DNA"/>
</dbReference>
<dbReference type="InterPro" id="IPR013324">
    <property type="entry name" value="RNA_pol_sigma_r3/r4-like"/>
</dbReference>
<dbReference type="GO" id="GO:0006352">
    <property type="term" value="P:DNA-templated transcription initiation"/>
    <property type="evidence" value="ECO:0007669"/>
    <property type="project" value="InterPro"/>
</dbReference>
<gene>
    <name evidence="7" type="ORF">A2024_09935</name>
</gene>
<dbReference type="CDD" id="cd06171">
    <property type="entry name" value="Sigma70_r4"/>
    <property type="match status" value="1"/>
</dbReference>
<keyword evidence="4" id="KW-0804">Transcription</keyword>
<protein>
    <recommendedName>
        <fullName evidence="9">RNA polymerase subunit sigma-24</fullName>
    </recommendedName>
</protein>
<sequence>METLTDQELIEKVLSGQDAHYSQLVKRYQRAIYSTAARYLRCHAAADEAVQETFIKAYFSLKSYDSRYRFYTWLVRITINLCHDAAKKQQRYVALEEDHQLSDSDDPLENAIQKDSCQRIRNEIDGLPNDQREVILLRVDKELSYEEISQALKIPQGTVMSRLFRGRKTLMERLRDVI</sequence>
<evidence type="ECO:0000313" key="8">
    <source>
        <dbReference type="Proteomes" id="UP000177230"/>
    </source>
</evidence>
<evidence type="ECO:0000256" key="1">
    <source>
        <dbReference type="ARBA" id="ARBA00010641"/>
    </source>
</evidence>
<feature type="domain" description="RNA polymerase sigma-70 region 2" evidence="5">
    <location>
        <begin position="24"/>
        <end position="91"/>
    </location>
</feature>
<evidence type="ECO:0000313" key="7">
    <source>
        <dbReference type="EMBL" id="OGF13199.1"/>
    </source>
</evidence>
<proteinExistence type="inferred from homology"/>
<dbReference type="SUPFAM" id="SSF88659">
    <property type="entry name" value="Sigma3 and sigma4 domains of RNA polymerase sigma factors"/>
    <property type="match status" value="1"/>
</dbReference>
<comment type="caution">
    <text evidence="7">The sequence shown here is derived from an EMBL/GenBank/DDBJ whole genome shotgun (WGS) entry which is preliminary data.</text>
</comment>